<dbReference type="AlphaFoldDB" id="A0A9Q8ZBQ6"/>
<dbReference type="PROSITE" id="PS51186">
    <property type="entry name" value="GNAT"/>
    <property type="match status" value="1"/>
</dbReference>
<gene>
    <name evidence="2" type="ORF">yc1106_06983</name>
</gene>
<accession>A0A9Q8ZBQ6</accession>
<dbReference type="InterPro" id="IPR000182">
    <property type="entry name" value="GNAT_dom"/>
</dbReference>
<proteinExistence type="predicted"/>
<dbReference type="SUPFAM" id="SSF55729">
    <property type="entry name" value="Acyl-CoA N-acyltransferases (Nat)"/>
    <property type="match status" value="1"/>
</dbReference>
<dbReference type="InterPro" id="IPR052523">
    <property type="entry name" value="Trichothecene_AcTrans"/>
</dbReference>
<keyword evidence="3" id="KW-1185">Reference proteome</keyword>
<dbReference type="InterPro" id="IPR016181">
    <property type="entry name" value="Acyl_CoA_acyltransferase"/>
</dbReference>
<protein>
    <submittedName>
        <fullName evidence="2">Gnat family protein</fullName>
    </submittedName>
</protein>
<dbReference type="Pfam" id="PF00583">
    <property type="entry name" value="Acetyltransf_1"/>
    <property type="match status" value="1"/>
</dbReference>
<dbReference type="Gene3D" id="3.40.630.30">
    <property type="match status" value="1"/>
</dbReference>
<dbReference type="VEuPathDB" id="FungiDB:yc1106_06983"/>
<dbReference type="OrthoDB" id="2115692at2759"/>
<dbReference type="GO" id="GO:0016747">
    <property type="term" value="F:acyltransferase activity, transferring groups other than amino-acyl groups"/>
    <property type="evidence" value="ECO:0007669"/>
    <property type="project" value="InterPro"/>
</dbReference>
<evidence type="ECO:0000259" key="1">
    <source>
        <dbReference type="PROSITE" id="PS51186"/>
    </source>
</evidence>
<evidence type="ECO:0000313" key="3">
    <source>
        <dbReference type="Proteomes" id="UP001056012"/>
    </source>
</evidence>
<organism evidence="2 3">
    <name type="scientific">Curvularia clavata</name>
    <dbReference type="NCBI Taxonomy" id="95742"/>
    <lineage>
        <taxon>Eukaryota</taxon>
        <taxon>Fungi</taxon>
        <taxon>Dikarya</taxon>
        <taxon>Ascomycota</taxon>
        <taxon>Pezizomycotina</taxon>
        <taxon>Dothideomycetes</taxon>
        <taxon>Pleosporomycetidae</taxon>
        <taxon>Pleosporales</taxon>
        <taxon>Pleosporineae</taxon>
        <taxon>Pleosporaceae</taxon>
        <taxon>Curvularia</taxon>
    </lineage>
</organism>
<reference evidence="2" key="1">
    <citation type="submission" date="2021-12" db="EMBL/GenBank/DDBJ databases">
        <title>Curvularia clavata genome.</title>
        <authorList>
            <person name="Cao Y."/>
        </authorList>
    </citation>
    <scope>NUCLEOTIDE SEQUENCE</scope>
    <source>
        <strain evidence="2">Yc1106</strain>
    </source>
</reference>
<dbReference type="PANTHER" id="PTHR42791:SF14">
    <property type="entry name" value="N-ACETYLTRANSFERASE DOMAIN-CONTAINING PROTEIN"/>
    <property type="match status" value="1"/>
</dbReference>
<dbReference type="CDD" id="cd04301">
    <property type="entry name" value="NAT_SF"/>
    <property type="match status" value="1"/>
</dbReference>
<dbReference type="Proteomes" id="UP001056012">
    <property type="component" value="Chromosome 5"/>
</dbReference>
<sequence>MPLELHRITSPDDFETFSTIQLAAFASGGGIAALLSPDLDSKETQEKYVERHIQSWRDEPDVVYLKVVDTDIEGGKMIAGAKWRINEKERSEEVVEKMYPKPQGKDLEKPAVVDFFAFLSRVRKQYMGTKPFCFLHILVTHPDHHRKGAGTMLLNWGISKADSLGLPAFLESSAMGRPLYERLGFQAREVVTFDLKKYGLEGTDTNTVMIREPLSNTA</sequence>
<feature type="domain" description="N-acetyltransferase" evidence="1">
    <location>
        <begin position="62"/>
        <end position="214"/>
    </location>
</feature>
<dbReference type="PANTHER" id="PTHR42791">
    <property type="entry name" value="GNAT FAMILY ACETYLTRANSFERASE"/>
    <property type="match status" value="1"/>
</dbReference>
<name>A0A9Q8ZBQ6_CURCL</name>
<dbReference type="EMBL" id="CP089278">
    <property type="protein sequence ID" value="USP79709.1"/>
    <property type="molecule type" value="Genomic_DNA"/>
</dbReference>
<evidence type="ECO:0000313" key="2">
    <source>
        <dbReference type="EMBL" id="USP79709.1"/>
    </source>
</evidence>